<dbReference type="PANTHER" id="PTHR10359">
    <property type="entry name" value="A/G-SPECIFIC ADENINE GLYCOSYLASE/ENDONUCLEASE III"/>
    <property type="match status" value="1"/>
</dbReference>
<keyword evidence="7" id="KW-0408">Iron</keyword>
<feature type="domain" description="Helix-hairpin-helix DNA-binding motif class 1" evidence="11">
    <location>
        <begin position="121"/>
        <end position="140"/>
    </location>
</feature>
<reference evidence="13 15" key="1">
    <citation type="submission" date="2015-10" db="EMBL/GenBank/DDBJ databases">
        <title>Complete genome sequence of hyperthermophilic archaeon Pyrodictium delaneyi Su06.</title>
        <authorList>
            <person name="Jung J.-H."/>
            <person name="Lin J."/>
            <person name="Holden J.F."/>
            <person name="Park C.-S."/>
        </authorList>
    </citation>
    <scope>NUCLEOTIDE SEQUENCE [LARGE SCALE GENOMIC DNA]</scope>
    <source>
        <strain evidence="13 15">Su06</strain>
    </source>
</reference>
<dbReference type="Gene3D" id="1.10.340.30">
    <property type="entry name" value="Hypothetical protein, domain 2"/>
    <property type="match status" value="1"/>
</dbReference>
<evidence type="ECO:0000313" key="15">
    <source>
        <dbReference type="Proteomes" id="UP000058613"/>
    </source>
</evidence>
<dbReference type="Pfam" id="PF10576">
    <property type="entry name" value="EndIII_4Fe-2S"/>
    <property type="match status" value="1"/>
</dbReference>
<keyword evidence="10" id="KW-0326">Glycosidase</keyword>
<dbReference type="Pfam" id="PF00730">
    <property type="entry name" value="HhH-GPD"/>
    <property type="match status" value="1"/>
</dbReference>
<dbReference type="GO" id="GO:0046872">
    <property type="term" value="F:metal ion binding"/>
    <property type="evidence" value="ECO:0007669"/>
    <property type="project" value="UniProtKB-KW"/>
</dbReference>
<comment type="similarity">
    <text evidence="2">Belongs to the Nth/MutY family.</text>
</comment>
<proteinExistence type="inferred from homology"/>
<dbReference type="SUPFAM" id="SSF48150">
    <property type="entry name" value="DNA-glycosylase"/>
    <property type="match status" value="1"/>
</dbReference>
<dbReference type="RefSeq" id="WP_055410046.1">
    <property type="nucleotide sequence ID" value="NZ_CP013011.1"/>
</dbReference>
<dbReference type="Proteomes" id="UP000196694">
    <property type="component" value="Unassembled WGS sequence"/>
</dbReference>
<evidence type="ECO:0000259" key="11">
    <source>
        <dbReference type="SMART" id="SM00278"/>
    </source>
</evidence>
<dbReference type="KEGG" id="pdl:Pyrde_1762"/>
<dbReference type="PANTHER" id="PTHR10359:SF18">
    <property type="entry name" value="ENDONUCLEASE III"/>
    <property type="match status" value="1"/>
</dbReference>
<evidence type="ECO:0000256" key="3">
    <source>
        <dbReference type="ARBA" id="ARBA00022485"/>
    </source>
</evidence>
<evidence type="ECO:0000256" key="7">
    <source>
        <dbReference type="ARBA" id="ARBA00023004"/>
    </source>
</evidence>
<dbReference type="AlphaFoldDB" id="A0A0P0N671"/>
<protein>
    <submittedName>
        <fullName evidence="13">Putative endonuclease III</fullName>
    </submittedName>
</protein>
<evidence type="ECO:0000256" key="1">
    <source>
        <dbReference type="ARBA" id="ARBA00001966"/>
    </source>
</evidence>
<evidence type="ECO:0000256" key="5">
    <source>
        <dbReference type="ARBA" id="ARBA00022763"/>
    </source>
</evidence>
<keyword evidence="16" id="KW-1185">Reference proteome</keyword>
<evidence type="ECO:0000256" key="2">
    <source>
        <dbReference type="ARBA" id="ARBA00008343"/>
    </source>
</evidence>
<evidence type="ECO:0000256" key="6">
    <source>
        <dbReference type="ARBA" id="ARBA00022801"/>
    </source>
</evidence>
<dbReference type="OrthoDB" id="19248at2157"/>
<dbReference type="Proteomes" id="UP000058613">
    <property type="component" value="Chromosome"/>
</dbReference>
<dbReference type="InterPro" id="IPR011257">
    <property type="entry name" value="DNA_glycosylase"/>
</dbReference>
<evidence type="ECO:0000256" key="9">
    <source>
        <dbReference type="ARBA" id="ARBA00023204"/>
    </source>
</evidence>
<keyword evidence="5" id="KW-0227">DNA damage</keyword>
<dbReference type="CDD" id="cd00056">
    <property type="entry name" value="ENDO3c"/>
    <property type="match status" value="1"/>
</dbReference>
<evidence type="ECO:0000256" key="4">
    <source>
        <dbReference type="ARBA" id="ARBA00022723"/>
    </source>
</evidence>
<dbReference type="GeneID" id="26100101"/>
<dbReference type="InterPro" id="IPR003651">
    <property type="entry name" value="Endonuclease3_FeS-loop_motif"/>
</dbReference>
<dbReference type="PIRSF" id="PIRSF001435">
    <property type="entry name" value="Nth"/>
    <property type="match status" value="1"/>
</dbReference>
<dbReference type="GO" id="GO:0051539">
    <property type="term" value="F:4 iron, 4 sulfur cluster binding"/>
    <property type="evidence" value="ECO:0007669"/>
    <property type="project" value="UniProtKB-KW"/>
</dbReference>
<dbReference type="STRING" id="1273541.Pyrde_1762"/>
<dbReference type="GO" id="GO:0006285">
    <property type="term" value="P:base-excision repair, AP site formation"/>
    <property type="evidence" value="ECO:0007669"/>
    <property type="project" value="TreeGrafter"/>
</dbReference>
<dbReference type="EMBL" id="CP013011">
    <property type="protein sequence ID" value="ALL01805.1"/>
    <property type="molecule type" value="Genomic_DNA"/>
</dbReference>
<gene>
    <name evidence="14" type="ORF">Pdsh_04605</name>
    <name evidence="13" type="ORF">Pyrde_1762</name>
</gene>
<dbReference type="GO" id="GO:0004519">
    <property type="term" value="F:endonuclease activity"/>
    <property type="evidence" value="ECO:0007669"/>
    <property type="project" value="UniProtKB-KW"/>
</dbReference>
<evidence type="ECO:0000313" key="14">
    <source>
        <dbReference type="EMBL" id="OWJ54979.1"/>
    </source>
</evidence>
<dbReference type="InterPro" id="IPR003583">
    <property type="entry name" value="Hlx-hairpin-Hlx_DNA-bd_motif"/>
</dbReference>
<feature type="domain" description="HhH-GPD" evidence="12">
    <location>
        <begin position="45"/>
        <end position="198"/>
    </location>
</feature>
<keyword evidence="4" id="KW-0479">Metal-binding</keyword>
<dbReference type="SMART" id="SM00278">
    <property type="entry name" value="HhH1"/>
    <property type="match status" value="1"/>
</dbReference>
<evidence type="ECO:0000256" key="10">
    <source>
        <dbReference type="ARBA" id="ARBA00023295"/>
    </source>
</evidence>
<organism evidence="13 15">
    <name type="scientific">Pyrodictium delaneyi</name>
    <dbReference type="NCBI Taxonomy" id="1273541"/>
    <lineage>
        <taxon>Archaea</taxon>
        <taxon>Thermoproteota</taxon>
        <taxon>Thermoprotei</taxon>
        <taxon>Desulfurococcales</taxon>
        <taxon>Pyrodictiaceae</taxon>
        <taxon>Pyrodictium</taxon>
    </lineage>
</organism>
<evidence type="ECO:0000313" key="16">
    <source>
        <dbReference type="Proteomes" id="UP000196694"/>
    </source>
</evidence>
<dbReference type="InterPro" id="IPR003265">
    <property type="entry name" value="HhH-GPD_domain"/>
</dbReference>
<dbReference type="InterPro" id="IPR004035">
    <property type="entry name" value="Endouclease-III_FeS-bd_BS"/>
</dbReference>
<keyword evidence="13" id="KW-0540">Nuclease</keyword>
<dbReference type="Gene3D" id="1.10.1670.10">
    <property type="entry name" value="Helix-hairpin-Helix base-excision DNA repair enzymes (C-terminal)"/>
    <property type="match status" value="1"/>
</dbReference>
<dbReference type="SMART" id="SM00478">
    <property type="entry name" value="ENDO3c"/>
    <property type="match status" value="1"/>
</dbReference>
<keyword evidence="9" id="KW-0234">DNA repair</keyword>
<comment type="cofactor">
    <cofactor evidence="1">
        <name>[4Fe-4S] cluster</name>
        <dbReference type="ChEBI" id="CHEBI:49883"/>
    </cofactor>
</comment>
<reference evidence="14 16" key="2">
    <citation type="submission" date="2017-05" db="EMBL/GenBank/DDBJ databases">
        <title>The draft genome of the hyperthermophilic archaeon 'Pyrodictium delaneyi strain Hulk', an iron and nitrate reducer, reveals the capacity for sulfate reduction.</title>
        <authorList>
            <person name="Demey L.M."/>
            <person name="Miller C."/>
            <person name="Manzella M."/>
            <person name="Reguera G."/>
            <person name="Kashefi K."/>
        </authorList>
    </citation>
    <scope>NUCLEOTIDE SEQUENCE [LARGE SCALE GENOMIC DNA]</scope>
    <source>
        <strain evidence="14 16">Hulk</strain>
    </source>
</reference>
<keyword evidence="8" id="KW-0411">Iron-sulfur</keyword>
<dbReference type="SMART" id="SM00525">
    <property type="entry name" value="FES"/>
    <property type="match status" value="1"/>
</dbReference>
<keyword evidence="6" id="KW-0378">Hydrolase</keyword>
<keyword evidence="3" id="KW-0004">4Fe-4S</keyword>
<dbReference type="EMBL" id="NCQP01000002">
    <property type="protein sequence ID" value="OWJ54979.1"/>
    <property type="molecule type" value="Genomic_DNA"/>
</dbReference>
<dbReference type="GO" id="GO:0019104">
    <property type="term" value="F:DNA N-glycosylase activity"/>
    <property type="evidence" value="ECO:0007669"/>
    <property type="project" value="TreeGrafter"/>
</dbReference>
<dbReference type="PROSITE" id="PS00764">
    <property type="entry name" value="ENDONUCLEASE_III_1"/>
    <property type="match status" value="1"/>
</dbReference>
<accession>A0A0P0N671</accession>
<dbReference type="GO" id="GO:0003677">
    <property type="term" value="F:DNA binding"/>
    <property type="evidence" value="ECO:0007669"/>
    <property type="project" value="InterPro"/>
</dbReference>
<evidence type="ECO:0000313" key="13">
    <source>
        <dbReference type="EMBL" id="ALL01805.1"/>
    </source>
</evidence>
<dbReference type="InterPro" id="IPR023170">
    <property type="entry name" value="HhH_base_excis_C"/>
</dbReference>
<keyword evidence="13" id="KW-0255">Endonuclease</keyword>
<evidence type="ECO:0000256" key="8">
    <source>
        <dbReference type="ARBA" id="ARBA00023014"/>
    </source>
</evidence>
<sequence>MQDKETPPAERVRRIVEKLLEWYRGEPWWRQPNVDPFHVMLAIALSNRSDYRSVRRVVEKLAEHYPDPWSILRDPEGVKEIIRPLGLVELKTRVVLGLARLVAEAGSVEALLSLPPSEAREKLLSIPGIGEKTADVLLMALWGIDVFPVDTHIARIAARLGLVEPGTRPERVRKILEPLIPKGFRARTHLAMIRLGRNVCRPRNPRCSICPLYSLCPSANSCNPCH</sequence>
<name>A0A0P0N671_9CREN</name>
<evidence type="ECO:0000259" key="12">
    <source>
        <dbReference type="SMART" id="SM00478"/>
    </source>
</evidence>